<name>A0A4V2ZSX5_9BACL</name>
<dbReference type="AlphaFoldDB" id="A0A4V2ZSX5"/>
<organism evidence="5 6">
    <name type="scientific">Paenibacillus piri</name>
    <dbReference type="NCBI Taxonomy" id="2547395"/>
    <lineage>
        <taxon>Bacteria</taxon>
        <taxon>Bacillati</taxon>
        <taxon>Bacillota</taxon>
        <taxon>Bacilli</taxon>
        <taxon>Bacillales</taxon>
        <taxon>Paenibacillaceae</taxon>
        <taxon>Paenibacillus</taxon>
    </lineage>
</organism>
<keyword evidence="1" id="KW-0805">Transcription regulation</keyword>
<dbReference type="SMART" id="SM00342">
    <property type="entry name" value="HTH_ARAC"/>
    <property type="match status" value="1"/>
</dbReference>
<dbReference type="Pfam" id="PF02311">
    <property type="entry name" value="AraC_binding"/>
    <property type="match status" value="1"/>
</dbReference>
<proteinExistence type="predicted"/>
<evidence type="ECO:0000256" key="2">
    <source>
        <dbReference type="ARBA" id="ARBA00023125"/>
    </source>
</evidence>
<sequence>MKSNTKGARTMNGIHLYESKHTESYKLRVHFHHTYQLLYVIEGQGSVLLDGKTHDLSENSVVVIFPYTKHAVSSNSHLALLILTFNEAALDNMFAPLQRDDISFTGSFKLRLNSLYANETRGLLRKLLFEERQQTMFSDWAMRTYLSEMILVLCRARQSNHTNDFNSLRAEKIRAYIDQHYYESFTSEQLAQKFGVSVRYTNTIFKDKYQMTPVQYLNEVRHGIAKKLLLETDMNIVSICFEVGYESLPTFYRSFKNLVSMSPSQYRQLHRE</sequence>
<dbReference type="Gene3D" id="2.60.120.10">
    <property type="entry name" value="Jelly Rolls"/>
    <property type="match status" value="1"/>
</dbReference>
<dbReference type="GO" id="GO:0003700">
    <property type="term" value="F:DNA-binding transcription factor activity"/>
    <property type="evidence" value="ECO:0007669"/>
    <property type="project" value="InterPro"/>
</dbReference>
<evidence type="ECO:0000256" key="1">
    <source>
        <dbReference type="ARBA" id="ARBA00023015"/>
    </source>
</evidence>
<dbReference type="InterPro" id="IPR009057">
    <property type="entry name" value="Homeodomain-like_sf"/>
</dbReference>
<comment type="caution">
    <text evidence="5">The sequence shown here is derived from an EMBL/GenBank/DDBJ whole genome shotgun (WGS) entry which is preliminary data.</text>
</comment>
<evidence type="ECO:0000313" key="6">
    <source>
        <dbReference type="Proteomes" id="UP000295636"/>
    </source>
</evidence>
<reference evidence="5 6" key="1">
    <citation type="submission" date="2019-03" db="EMBL/GenBank/DDBJ databases">
        <title>This is whole genome sequence of Paenibacillus sp MS74 strain.</title>
        <authorList>
            <person name="Trinh H.N."/>
        </authorList>
    </citation>
    <scope>NUCLEOTIDE SEQUENCE [LARGE SCALE GENOMIC DNA]</scope>
    <source>
        <strain evidence="5 6">MS74</strain>
    </source>
</reference>
<dbReference type="PANTHER" id="PTHR43280:SF28">
    <property type="entry name" value="HTH-TYPE TRANSCRIPTIONAL ACTIVATOR RHAS"/>
    <property type="match status" value="1"/>
</dbReference>
<protein>
    <submittedName>
        <fullName evidence="5">AraC family transcriptional regulator</fullName>
    </submittedName>
</protein>
<keyword evidence="6" id="KW-1185">Reference proteome</keyword>
<dbReference type="InterPro" id="IPR037923">
    <property type="entry name" value="HTH-like"/>
</dbReference>
<dbReference type="PANTHER" id="PTHR43280">
    <property type="entry name" value="ARAC-FAMILY TRANSCRIPTIONAL REGULATOR"/>
    <property type="match status" value="1"/>
</dbReference>
<keyword evidence="2" id="KW-0238">DNA-binding</keyword>
<dbReference type="EMBL" id="SMRT01000012">
    <property type="protein sequence ID" value="TDF94854.1"/>
    <property type="molecule type" value="Genomic_DNA"/>
</dbReference>
<dbReference type="InterPro" id="IPR003313">
    <property type="entry name" value="AraC-bd"/>
</dbReference>
<dbReference type="SUPFAM" id="SSF46689">
    <property type="entry name" value="Homeodomain-like"/>
    <property type="match status" value="2"/>
</dbReference>
<evidence type="ECO:0000256" key="3">
    <source>
        <dbReference type="ARBA" id="ARBA00023163"/>
    </source>
</evidence>
<dbReference type="Proteomes" id="UP000295636">
    <property type="component" value="Unassembled WGS sequence"/>
</dbReference>
<dbReference type="Gene3D" id="1.10.10.60">
    <property type="entry name" value="Homeodomain-like"/>
    <property type="match status" value="2"/>
</dbReference>
<keyword evidence="3" id="KW-0804">Transcription</keyword>
<accession>A0A4V2ZSX5</accession>
<dbReference type="Pfam" id="PF12833">
    <property type="entry name" value="HTH_18"/>
    <property type="match status" value="1"/>
</dbReference>
<dbReference type="OrthoDB" id="9816335at2"/>
<dbReference type="PROSITE" id="PS01124">
    <property type="entry name" value="HTH_ARAC_FAMILY_2"/>
    <property type="match status" value="1"/>
</dbReference>
<dbReference type="SUPFAM" id="SSF51215">
    <property type="entry name" value="Regulatory protein AraC"/>
    <property type="match status" value="1"/>
</dbReference>
<gene>
    <name evidence="5" type="ORF">E1757_23170</name>
</gene>
<feature type="domain" description="HTH araC/xylS-type" evidence="4">
    <location>
        <begin position="171"/>
        <end position="269"/>
    </location>
</feature>
<dbReference type="InterPro" id="IPR018060">
    <property type="entry name" value="HTH_AraC"/>
</dbReference>
<dbReference type="GO" id="GO:0043565">
    <property type="term" value="F:sequence-specific DNA binding"/>
    <property type="evidence" value="ECO:0007669"/>
    <property type="project" value="InterPro"/>
</dbReference>
<evidence type="ECO:0000313" key="5">
    <source>
        <dbReference type="EMBL" id="TDF94854.1"/>
    </source>
</evidence>
<evidence type="ECO:0000259" key="4">
    <source>
        <dbReference type="PROSITE" id="PS01124"/>
    </source>
</evidence>
<dbReference type="InterPro" id="IPR014710">
    <property type="entry name" value="RmlC-like_jellyroll"/>
</dbReference>